<reference evidence="1" key="1">
    <citation type="submission" date="2018-05" db="EMBL/GenBank/DDBJ databases">
        <authorList>
            <person name="Lanie J.A."/>
            <person name="Ng W.-L."/>
            <person name="Kazmierczak K.M."/>
            <person name="Andrzejewski T.M."/>
            <person name="Davidsen T.M."/>
            <person name="Wayne K.J."/>
            <person name="Tettelin H."/>
            <person name="Glass J.I."/>
            <person name="Rusch D."/>
            <person name="Podicherti R."/>
            <person name="Tsui H.-C.T."/>
            <person name="Winkler M.E."/>
        </authorList>
    </citation>
    <scope>NUCLEOTIDE SEQUENCE</scope>
</reference>
<organism evidence="1">
    <name type="scientific">marine metagenome</name>
    <dbReference type="NCBI Taxonomy" id="408172"/>
    <lineage>
        <taxon>unclassified sequences</taxon>
        <taxon>metagenomes</taxon>
        <taxon>ecological metagenomes</taxon>
    </lineage>
</organism>
<dbReference type="EMBL" id="UINC01001707">
    <property type="protein sequence ID" value="SUZ87070.1"/>
    <property type="molecule type" value="Genomic_DNA"/>
</dbReference>
<protein>
    <submittedName>
        <fullName evidence="1">Uncharacterized protein</fullName>
    </submittedName>
</protein>
<name>A0A381R689_9ZZZZ</name>
<evidence type="ECO:0000313" key="1">
    <source>
        <dbReference type="EMBL" id="SUZ87070.1"/>
    </source>
</evidence>
<gene>
    <name evidence="1" type="ORF">METZ01_LOCUS39924</name>
</gene>
<proteinExistence type="predicted"/>
<dbReference type="AlphaFoldDB" id="A0A381R689"/>
<sequence>MVRILGTTGGFLASENRMYAAEDRGTVYDAAGAFRSEAF</sequence>
<accession>A0A381R689</accession>